<protein>
    <recommendedName>
        <fullName evidence="4">Carboxypeptidase regulatory-like domain-containing protein</fullName>
    </recommendedName>
</protein>
<evidence type="ECO:0000313" key="3">
    <source>
        <dbReference type="Proteomes" id="UP000451233"/>
    </source>
</evidence>
<dbReference type="AlphaFoldDB" id="A0A7K1XXL2"/>
<reference evidence="2 3" key="1">
    <citation type="submission" date="2019-11" db="EMBL/GenBank/DDBJ databases">
        <title>Pedobacter sp. HMF7056 Genome sequencing and assembly.</title>
        <authorList>
            <person name="Kang H."/>
            <person name="Kim H."/>
            <person name="Joh K."/>
        </authorList>
    </citation>
    <scope>NUCLEOTIDE SEQUENCE [LARGE SCALE GENOMIC DNA]</scope>
    <source>
        <strain evidence="2 3">HMF7056</strain>
    </source>
</reference>
<feature type="chain" id="PRO_5029536846" description="Carboxypeptidase regulatory-like domain-containing protein" evidence="1">
    <location>
        <begin position="26"/>
        <end position="930"/>
    </location>
</feature>
<evidence type="ECO:0000256" key="1">
    <source>
        <dbReference type="SAM" id="SignalP"/>
    </source>
</evidence>
<evidence type="ECO:0008006" key="4">
    <source>
        <dbReference type="Google" id="ProtNLM"/>
    </source>
</evidence>
<name>A0A7K1XXL2_9SPHI</name>
<proteinExistence type="predicted"/>
<keyword evidence="3" id="KW-1185">Reference proteome</keyword>
<evidence type="ECO:0000313" key="2">
    <source>
        <dbReference type="EMBL" id="MXV15744.1"/>
    </source>
</evidence>
<comment type="caution">
    <text evidence="2">The sequence shown here is derived from an EMBL/GenBank/DDBJ whole genome shotgun (WGS) entry which is preliminary data.</text>
</comment>
<dbReference type="EMBL" id="WVHS01000002">
    <property type="protein sequence ID" value="MXV15744.1"/>
    <property type="molecule type" value="Genomic_DNA"/>
</dbReference>
<keyword evidence="1" id="KW-0732">Signal</keyword>
<dbReference type="Proteomes" id="UP000451233">
    <property type="component" value="Unassembled WGS sequence"/>
</dbReference>
<dbReference type="RefSeq" id="WP_160906719.1">
    <property type="nucleotide sequence ID" value="NZ_WVHS01000002.1"/>
</dbReference>
<sequence length="930" mass="102111">MKIPAHICRFPCLSGLLLLVSNAFGQGLKYQVAAFEKIKEALPVEKVSLHLDKPYYAVGDTIWYKAYVVNADYLTASKRSGLLYVELANDSNRVIRRVMLPVIMGLTWGNIALNADEVADGNYVLRAYTQWMRNFGETYVFKRELRIAGGEQSWRVKLANQLSGDSLRLSLRFDKDNTQALGLREMLVKVLDGKKEIFRKNVETGTDGSLDLAMQLPPKTPATQLTLLAEDLRKGEGGRKISIPLPVNRPGTVDVQFLPEGGSLVAGLPGRVGFKAIGEDGKGTEVRGRVVRNGNQQEVAVFNTGHLGMGSFNLAAKAGEQYTALVQLPDKSIKSYPLPAVAPVGTVLHVDNLSNKDSLIISMGVLNPGMSSNVTYSLIAQSRGVICHAFQVRLTANTVRKISRDLFPTGVARFTLLDAAGKPLNERIVFIRQPDDLDIRMNGQEAMSVTARDSVPVNIHVTDRNGAPIEGSFSLAVTTDNLVKTDTFAPTILTDLLLTSELQGTVERPGYYFDRSNADADTDLDNLMLTQGWVGYDWNQVTKPAEPVTYAAEPEFTVQGKVKSLLNKPVAGTEVLLLSTRKPPVLMSAVTDSLGSFRFAGFTPADTLSFMLQTRNKRGKSFNVNLEIDAPPPPKFTAGAGRLPPSFVNADTTLLSYFKTTRKRQQQVNLPENGKLLNEISIVGRKVVKGSKNLNGAGKSDFTMDEKDIAKLGKITLGELLAKNIRGFGPGIFPPKSRPPVQSYLVKEKEMRLVIDGIDADYFFVEDEQTINGRFMYLKDLMEFFTADEITGIELMYSGTNNYKYGQKFLTFDQLATPGYPTSVDWAFIEVTTRSGKGPFMKKTAGVALHKPLAFTFPRKFYRPKYLPGSTAPDLRTTIHWEPNIVTNASGNAFVSFYAGAQPGTYTLLIEGADMNGKAGVSAKTIVVKK</sequence>
<feature type="signal peptide" evidence="1">
    <location>
        <begin position="1"/>
        <end position="25"/>
    </location>
</feature>
<organism evidence="2 3">
    <name type="scientific">Hufsiella ginkgonis</name>
    <dbReference type="NCBI Taxonomy" id="2695274"/>
    <lineage>
        <taxon>Bacteria</taxon>
        <taxon>Pseudomonadati</taxon>
        <taxon>Bacteroidota</taxon>
        <taxon>Sphingobacteriia</taxon>
        <taxon>Sphingobacteriales</taxon>
        <taxon>Sphingobacteriaceae</taxon>
        <taxon>Hufsiella</taxon>
    </lineage>
</organism>
<gene>
    <name evidence="2" type="ORF">GS398_10550</name>
</gene>
<accession>A0A7K1XXL2</accession>
<dbReference type="Gene3D" id="2.60.40.1930">
    <property type="match status" value="1"/>
</dbReference>